<protein>
    <submittedName>
        <fullName evidence="1">Uncharacterized protein</fullName>
    </submittedName>
</protein>
<dbReference type="EMBL" id="CP108222">
    <property type="protein sequence ID" value="WTT17709.1"/>
    <property type="molecule type" value="Genomic_DNA"/>
</dbReference>
<gene>
    <name evidence="1" type="ORF">OHA22_20285</name>
</gene>
<reference evidence="1" key="1">
    <citation type="submission" date="2022-10" db="EMBL/GenBank/DDBJ databases">
        <title>The complete genomes of actinobacterial strains from the NBC collection.</title>
        <authorList>
            <person name="Joergensen T.S."/>
            <person name="Alvarez Arevalo M."/>
            <person name="Sterndorff E.B."/>
            <person name="Faurdal D."/>
            <person name="Vuksanovic O."/>
            <person name="Mourched A.-S."/>
            <person name="Charusanti P."/>
            <person name="Shaw S."/>
            <person name="Blin K."/>
            <person name="Weber T."/>
        </authorList>
    </citation>
    <scope>NUCLEOTIDE SEQUENCE</scope>
    <source>
        <strain evidence="1">NBC_00093</strain>
    </source>
</reference>
<name>A0AAU2A2W9_9ACTN</name>
<proteinExistence type="predicted"/>
<accession>A0AAU2A2W9</accession>
<evidence type="ECO:0000313" key="1">
    <source>
        <dbReference type="EMBL" id="WTT17709.1"/>
    </source>
</evidence>
<organism evidence="1">
    <name type="scientific">Streptomyces sp. NBC_00093</name>
    <dbReference type="NCBI Taxonomy" id="2975649"/>
    <lineage>
        <taxon>Bacteria</taxon>
        <taxon>Bacillati</taxon>
        <taxon>Actinomycetota</taxon>
        <taxon>Actinomycetes</taxon>
        <taxon>Kitasatosporales</taxon>
        <taxon>Streptomycetaceae</taxon>
        <taxon>Streptomyces</taxon>
    </lineage>
</organism>
<dbReference type="AlphaFoldDB" id="A0AAU2A2W9"/>
<sequence>MNRCGLCERELEHGYLCPRDTLVLAGRLDQLPVLADELVECLVPRRGGWGEIVATRGAAGPRSPINEDVLDLMQSNRVGEIVHSWRVDVQRERWPHHAPPPPDGLATDSRWLGMELDWIAAEYPAAGDLAREVRALEAELRSLVGDPVPRRQRLGLCVAVTDDKGTVCGAMLSRLPGGPVRCRSCRTEYRSEQDFLLLRHYQPKESADA</sequence>